<dbReference type="EMBL" id="ML143456">
    <property type="protein sequence ID" value="TBU25718.1"/>
    <property type="molecule type" value="Genomic_DNA"/>
</dbReference>
<proteinExistence type="predicted"/>
<feature type="region of interest" description="Disordered" evidence="1">
    <location>
        <begin position="358"/>
        <end position="412"/>
    </location>
</feature>
<gene>
    <name evidence="2" type="ORF">BD311DRAFT_780124</name>
</gene>
<evidence type="ECO:0000256" key="1">
    <source>
        <dbReference type="SAM" id="MobiDB-lite"/>
    </source>
</evidence>
<dbReference type="Proteomes" id="UP000292957">
    <property type="component" value="Unassembled WGS sequence"/>
</dbReference>
<feature type="compositionally biased region" description="Basic and acidic residues" evidence="1">
    <location>
        <begin position="371"/>
        <end position="382"/>
    </location>
</feature>
<feature type="region of interest" description="Disordered" evidence="1">
    <location>
        <begin position="315"/>
        <end position="346"/>
    </location>
</feature>
<sequence>MKSIKFKRTTPGSITYVVTSNRPPYPKRVLDPTHPALHLKPSQYANAFPWRAYPGFGLRALPKSLLDKPSVPFPDPPFSVQPPRSVTLDSGQAWDDDGGSDAASENRWVAKGTVKWAEEERWQISMSLVDVVAKGVGGRVVRVKVLNKLKNAIALVVTRGADVEEGADGAKRIVFREKEAGSGWVLRDWTYLCRPEPQLNLMPYTELIPSIRHALKDVFIPGQKLEDEWSTPAALQVAQLLASLGALGGSPGPATGRSANLVAKSAELKRIMDELAKHGVTAPGEWEVQPGDTFLGAMLKRYRELIAETRAEASASLSGRAGSSASPSTFPVVPHRAPPLGNADAMRAIPGRDAANTLSAGYASKQSTLGDETRRPRFRGDEGSPSTYHPPHRAHRSTPPQGQACPKRPGSR</sequence>
<accession>A0A4Q9MGL6</accession>
<reference evidence="2" key="1">
    <citation type="submission" date="2019-01" db="EMBL/GenBank/DDBJ databases">
        <title>Draft genome sequences of three monokaryotic isolates of the white-rot basidiomycete fungus Dichomitus squalens.</title>
        <authorList>
            <consortium name="DOE Joint Genome Institute"/>
            <person name="Lopez S.C."/>
            <person name="Andreopoulos B."/>
            <person name="Pangilinan J."/>
            <person name="Lipzen A."/>
            <person name="Riley R."/>
            <person name="Ahrendt S."/>
            <person name="Ng V."/>
            <person name="Barry K."/>
            <person name="Daum C."/>
            <person name="Grigoriev I.V."/>
            <person name="Hilden K.S."/>
            <person name="Makela M.R."/>
            <person name="de Vries R.P."/>
        </authorList>
    </citation>
    <scope>NUCLEOTIDE SEQUENCE [LARGE SCALE GENOMIC DNA]</scope>
    <source>
        <strain evidence="2">OM18370.1</strain>
    </source>
</reference>
<evidence type="ECO:0000313" key="2">
    <source>
        <dbReference type="EMBL" id="TBU25718.1"/>
    </source>
</evidence>
<dbReference type="AlphaFoldDB" id="A0A4Q9MGL6"/>
<feature type="compositionally biased region" description="Polar residues" evidence="1">
    <location>
        <begin position="358"/>
        <end position="370"/>
    </location>
</feature>
<feature type="compositionally biased region" description="Low complexity" evidence="1">
    <location>
        <begin position="315"/>
        <end position="328"/>
    </location>
</feature>
<feature type="region of interest" description="Disordered" evidence="1">
    <location>
        <begin position="72"/>
        <end position="104"/>
    </location>
</feature>
<protein>
    <submittedName>
        <fullName evidence="2">Uncharacterized protein</fullName>
    </submittedName>
</protein>
<name>A0A4Q9MGL6_9APHY</name>
<organism evidence="2">
    <name type="scientific">Dichomitus squalens</name>
    <dbReference type="NCBI Taxonomy" id="114155"/>
    <lineage>
        <taxon>Eukaryota</taxon>
        <taxon>Fungi</taxon>
        <taxon>Dikarya</taxon>
        <taxon>Basidiomycota</taxon>
        <taxon>Agaricomycotina</taxon>
        <taxon>Agaricomycetes</taxon>
        <taxon>Polyporales</taxon>
        <taxon>Polyporaceae</taxon>
        <taxon>Dichomitus</taxon>
    </lineage>
</organism>
<dbReference type="OrthoDB" id="3265918at2759"/>